<evidence type="ECO:0000256" key="1">
    <source>
        <dbReference type="SAM" id="Phobius"/>
    </source>
</evidence>
<organism evidence="2 3">
    <name type="scientific">Jejubacter calystegiae</name>
    <dbReference type="NCBI Taxonomy" id="2579935"/>
    <lineage>
        <taxon>Bacteria</taxon>
        <taxon>Pseudomonadati</taxon>
        <taxon>Pseudomonadota</taxon>
        <taxon>Gammaproteobacteria</taxon>
        <taxon>Enterobacterales</taxon>
        <taxon>Enterobacteriaceae</taxon>
        <taxon>Jejubacter</taxon>
    </lineage>
</organism>
<sequence>MKKKNKVVISAVVAVFLIITVVVYFYQLPSRRNNTFVCSARVVIKNEDYTLYTLLSFHLGRSEGVAALSGYMEDGQHRETMINRYIHFTELERDEGKQLHSDRIVPASNENVSTTALAAVLPDFFVEKGYLLNLQRTWAGENSLMILVAGFPAILCD</sequence>
<name>A0A4P8YPK1_9ENTR</name>
<evidence type="ECO:0000313" key="2">
    <source>
        <dbReference type="EMBL" id="QCT22086.1"/>
    </source>
</evidence>
<keyword evidence="1" id="KW-0472">Membrane</keyword>
<gene>
    <name evidence="2" type="ORF">FEM41_21785</name>
</gene>
<keyword evidence="1" id="KW-1133">Transmembrane helix</keyword>
<dbReference type="RefSeq" id="WP_138098374.1">
    <property type="nucleotide sequence ID" value="NZ_CP040428.1"/>
</dbReference>
<keyword evidence="1" id="KW-0812">Transmembrane</keyword>
<protein>
    <submittedName>
        <fullName evidence="2">Uncharacterized protein</fullName>
    </submittedName>
</protein>
<dbReference type="Proteomes" id="UP000302163">
    <property type="component" value="Chromosome"/>
</dbReference>
<reference evidence="2 3" key="1">
    <citation type="submission" date="2019-05" db="EMBL/GenBank/DDBJ databases">
        <title>Complete genome sequence of Izhakiella calystegiae KSNA2, an endophyte isolated from beach morning glory (Calystegia soldanella).</title>
        <authorList>
            <person name="Jiang L."/>
            <person name="Jeong J.C."/>
            <person name="Kim C.Y."/>
            <person name="Kim D.H."/>
            <person name="Kim S.W."/>
            <person name="Lee j."/>
        </authorList>
    </citation>
    <scope>NUCLEOTIDE SEQUENCE [LARGE SCALE GENOMIC DNA]</scope>
    <source>
        <strain evidence="2 3">KSNA2</strain>
    </source>
</reference>
<evidence type="ECO:0000313" key="3">
    <source>
        <dbReference type="Proteomes" id="UP000302163"/>
    </source>
</evidence>
<accession>A0A4P8YPK1</accession>
<proteinExistence type="predicted"/>
<dbReference type="KEGG" id="izh:FEM41_21785"/>
<dbReference type="AlphaFoldDB" id="A0A4P8YPK1"/>
<keyword evidence="3" id="KW-1185">Reference proteome</keyword>
<feature type="transmembrane region" description="Helical" evidence="1">
    <location>
        <begin position="7"/>
        <end position="26"/>
    </location>
</feature>
<dbReference type="EMBL" id="CP040428">
    <property type="protein sequence ID" value="QCT22086.1"/>
    <property type="molecule type" value="Genomic_DNA"/>
</dbReference>